<evidence type="ECO:0000259" key="5">
    <source>
        <dbReference type="PROSITE" id="PS50104"/>
    </source>
</evidence>
<evidence type="ECO:0000313" key="7">
    <source>
        <dbReference type="Proteomes" id="UP001324115"/>
    </source>
</evidence>
<organism evidence="6 7">
    <name type="scientific">Quercus rubra</name>
    <name type="common">Northern red oak</name>
    <name type="synonym">Quercus borealis</name>
    <dbReference type="NCBI Taxonomy" id="3512"/>
    <lineage>
        <taxon>Eukaryota</taxon>
        <taxon>Viridiplantae</taxon>
        <taxon>Streptophyta</taxon>
        <taxon>Embryophyta</taxon>
        <taxon>Tracheophyta</taxon>
        <taxon>Spermatophyta</taxon>
        <taxon>Magnoliopsida</taxon>
        <taxon>eudicotyledons</taxon>
        <taxon>Gunneridae</taxon>
        <taxon>Pentapetalae</taxon>
        <taxon>rosids</taxon>
        <taxon>fabids</taxon>
        <taxon>Fagales</taxon>
        <taxon>Fagaceae</taxon>
        <taxon>Quercus</taxon>
    </lineage>
</organism>
<dbReference type="SUPFAM" id="SSF52200">
    <property type="entry name" value="Toll/Interleukin receptor TIR domain"/>
    <property type="match status" value="1"/>
</dbReference>
<dbReference type="EMBL" id="JAXUIC010000011">
    <property type="protein sequence ID" value="KAK4561960.1"/>
    <property type="molecule type" value="Genomic_DNA"/>
</dbReference>
<comment type="catalytic activity">
    <reaction evidence="4">
        <text>NAD(+) + H2O = ADP-D-ribose + nicotinamide + H(+)</text>
        <dbReference type="Rhea" id="RHEA:16301"/>
        <dbReference type="ChEBI" id="CHEBI:15377"/>
        <dbReference type="ChEBI" id="CHEBI:15378"/>
        <dbReference type="ChEBI" id="CHEBI:17154"/>
        <dbReference type="ChEBI" id="CHEBI:57540"/>
        <dbReference type="ChEBI" id="CHEBI:57967"/>
        <dbReference type="EC" id="3.2.2.6"/>
    </reaction>
    <physiologicalReaction direction="left-to-right" evidence="4">
        <dbReference type="Rhea" id="RHEA:16302"/>
    </physiologicalReaction>
</comment>
<evidence type="ECO:0000256" key="2">
    <source>
        <dbReference type="ARBA" id="ARBA00022801"/>
    </source>
</evidence>
<evidence type="ECO:0000256" key="3">
    <source>
        <dbReference type="ARBA" id="ARBA00023027"/>
    </source>
</evidence>
<keyword evidence="7" id="KW-1185">Reference proteome</keyword>
<dbReference type="GO" id="GO:0061809">
    <property type="term" value="F:NAD+ nucleosidase activity, cyclic ADP-ribose generating"/>
    <property type="evidence" value="ECO:0007669"/>
    <property type="project" value="UniProtKB-EC"/>
</dbReference>
<dbReference type="PANTHER" id="PTHR32009:SF39">
    <property type="entry name" value="TIR DOMAIN-CONTAINING PROTEIN"/>
    <property type="match status" value="1"/>
</dbReference>
<evidence type="ECO:0000256" key="1">
    <source>
        <dbReference type="ARBA" id="ARBA00011982"/>
    </source>
</evidence>
<dbReference type="EC" id="3.2.2.6" evidence="1"/>
<dbReference type="Gene3D" id="3.40.50.10140">
    <property type="entry name" value="Toll/interleukin-1 receptor homology (TIR) domain"/>
    <property type="match status" value="1"/>
</dbReference>
<dbReference type="SMART" id="SM00255">
    <property type="entry name" value="TIR"/>
    <property type="match status" value="1"/>
</dbReference>
<feature type="domain" description="TIR" evidence="5">
    <location>
        <begin position="43"/>
        <end position="186"/>
    </location>
</feature>
<sequence length="186" mass="20922">MRKRKNLETKNKKNVLAGAGVLPHFGLCVATTAPSFAPSSSTYEYEVFVSFRGADNRTGFTSHLFASLDRKTIHAYKDDINLPRGEKIGPELFKAIETSRIAVVVFSKKYATSDWCLDELVKIMECKRVFNQRVLPIFYHVSQPEVLEQKGNFAELPNGTEDKMNSWRAALTEAANLAGLHLEPNR</sequence>
<dbReference type="InterPro" id="IPR000157">
    <property type="entry name" value="TIR_dom"/>
</dbReference>
<dbReference type="PROSITE" id="PS50104">
    <property type="entry name" value="TIR"/>
    <property type="match status" value="1"/>
</dbReference>
<dbReference type="AlphaFoldDB" id="A0AAN7E2D2"/>
<dbReference type="GO" id="GO:0007165">
    <property type="term" value="P:signal transduction"/>
    <property type="evidence" value="ECO:0007669"/>
    <property type="project" value="InterPro"/>
</dbReference>
<dbReference type="PANTHER" id="PTHR32009">
    <property type="entry name" value="TMV RESISTANCE PROTEIN N-LIKE"/>
    <property type="match status" value="1"/>
</dbReference>
<dbReference type="InterPro" id="IPR035897">
    <property type="entry name" value="Toll_tir_struct_dom_sf"/>
</dbReference>
<keyword evidence="3" id="KW-0520">NAD</keyword>
<dbReference type="FunFam" id="3.40.50.10140:FF:000007">
    <property type="entry name" value="Disease resistance protein (TIR-NBS-LRR class)"/>
    <property type="match status" value="1"/>
</dbReference>
<keyword evidence="2" id="KW-0378">Hydrolase</keyword>
<gene>
    <name evidence="6" type="ORF">RGQ29_004707</name>
</gene>
<protein>
    <recommendedName>
        <fullName evidence="1">ADP-ribosyl cyclase/cyclic ADP-ribose hydrolase</fullName>
        <ecNumber evidence="1">3.2.2.6</ecNumber>
    </recommendedName>
</protein>
<comment type="caution">
    <text evidence="6">The sequence shown here is derived from an EMBL/GenBank/DDBJ whole genome shotgun (WGS) entry which is preliminary data.</text>
</comment>
<evidence type="ECO:0000256" key="4">
    <source>
        <dbReference type="ARBA" id="ARBA00047304"/>
    </source>
</evidence>
<name>A0AAN7E2D2_QUERU</name>
<dbReference type="Proteomes" id="UP001324115">
    <property type="component" value="Unassembled WGS sequence"/>
</dbReference>
<reference evidence="6 7" key="1">
    <citation type="journal article" date="2023" name="G3 (Bethesda)">
        <title>A haplotype-resolved chromosome-scale genome for Quercus rubra L. provides insights into the genetics of adaptive traits for red oak species.</title>
        <authorList>
            <person name="Kapoor B."/>
            <person name="Jenkins J."/>
            <person name="Schmutz J."/>
            <person name="Zhebentyayeva T."/>
            <person name="Kuelheim C."/>
            <person name="Coggeshall M."/>
            <person name="Heim C."/>
            <person name="Lasky J.R."/>
            <person name="Leites L."/>
            <person name="Islam-Faridi N."/>
            <person name="Romero-Severson J."/>
            <person name="DeLeo V.L."/>
            <person name="Lucas S.M."/>
            <person name="Lazic D."/>
            <person name="Gailing O."/>
            <person name="Carlson J."/>
            <person name="Staton M."/>
        </authorList>
    </citation>
    <scope>NUCLEOTIDE SEQUENCE [LARGE SCALE GENOMIC DNA]</scope>
    <source>
        <strain evidence="6">Pseudo-F2</strain>
    </source>
</reference>
<proteinExistence type="predicted"/>
<accession>A0AAN7E2D2</accession>
<evidence type="ECO:0000313" key="6">
    <source>
        <dbReference type="EMBL" id="KAK4561960.1"/>
    </source>
</evidence>
<dbReference type="Pfam" id="PF01582">
    <property type="entry name" value="TIR"/>
    <property type="match status" value="1"/>
</dbReference>